<evidence type="ECO:0000256" key="2">
    <source>
        <dbReference type="SAM" id="Phobius"/>
    </source>
</evidence>
<keyword evidence="2" id="KW-0472">Membrane</keyword>
<reference evidence="3 4" key="1">
    <citation type="journal article" date="2016" name="Appl. Microbiol. Biotechnol.">
        <title>Characterization of T-DNA insertion mutants with decreased virulence in the entomopathogenic fungus Beauveria bassiana JEF-007.</title>
        <authorList>
            <person name="Kim S."/>
            <person name="Lee S.J."/>
            <person name="Nai Y.S."/>
            <person name="Yu J.S."/>
            <person name="Lee M.R."/>
            <person name="Yang Y.T."/>
            <person name="Kim J.S."/>
        </authorList>
    </citation>
    <scope>NUCLEOTIDE SEQUENCE [LARGE SCALE GENOMIC DNA]</scope>
    <source>
        <strain evidence="3 4">JEF-007</strain>
    </source>
</reference>
<dbReference type="EMBL" id="MRVG01000003">
    <property type="protein sequence ID" value="PMB71273.1"/>
    <property type="molecule type" value="Genomic_DNA"/>
</dbReference>
<organism evidence="3 4">
    <name type="scientific">Beauveria bassiana</name>
    <name type="common">White muscardine disease fungus</name>
    <name type="synonym">Tritirachium shiotae</name>
    <dbReference type="NCBI Taxonomy" id="176275"/>
    <lineage>
        <taxon>Eukaryota</taxon>
        <taxon>Fungi</taxon>
        <taxon>Dikarya</taxon>
        <taxon>Ascomycota</taxon>
        <taxon>Pezizomycotina</taxon>
        <taxon>Sordariomycetes</taxon>
        <taxon>Hypocreomycetidae</taxon>
        <taxon>Hypocreales</taxon>
        <taxon>Cordycipitaceae</taxon>
        <taxon>Beauveria</taxon>
    </lineage>
</organism>
<feature type="region of interest" description="Disordered" evidence="1">
    <location>
        <begin position="160"/>
        <end position="180"/>
    </location>
</feature>
<comment type="caution">
    <text evidence="3">The sequence shown here is derived from an EMBL/GenBank/DDBJ whole genome shotgun (WGS) entry which is preliminary data.</text>
</comment>
<dbReference type="SUPFAM" id="SSF53474">
    <property type="entry name" value="alpha/beta-Hydrolases"/>
    <property type="match status" value="1"/>
</dbReference>
<evidence type="ECO:0000313" key="4">
    <source>
        <dbReference type="Proteomes" id="UP000235728"/>
    </source>
</evidence>
<keyword evidence="2" id="KW-0812">Transmembrane</keyword>
<dbReference type="InterPro" id="IPR029058">
    <property type="entry name" value="AB_hydrolase_fold"/>
</dbReference>
<feature type="transmembrane region" description="Helical" evidence="2">
    <location>
        <begin position="6"/>
        <end position="23"/>
    </location>
</feature>
<keyword evidence="2" id="KW-1133">Transmembrane helix</keyword>
<accession>A0A2N6NVH3</accession>
<dbReference type="AlphaFoldDB" id="A0A2N6NVH3"/>
<proteinExistence type="predicted"/>
<dbReference type="PANTHER" id="PTHR48182:SF3">
    <property type="entry name" value="DUF676 DOMAIN-CONTAINING PROTEIN"/>
    <property type="match status" value="1"/>
</dbReference>
<gene>
    <name evidence="3" type="ORF">BM221_003740</name>
</gene>
<evidence type="ECO:0000256" key="1">
    <source>
        <dbReference type="SAM" id="MobiDB-lite"/>
    </source>
</evidence>
<dbReference type="Gene3D" id="3.40.50.1820">
    <property type="entry name" value="alpha/beta hydrolase"/>
    <property type="match status" value="1"/>
</dbReference>
<protein>
    <submittedName>
        <fullName evidence="3">Uncharacterized protein</fullName>
    </submittedName>
</protein>
<evidence type="ECO:0000313" key="3">
    <source>
        <dbReference type="EMBL" id="PMB71273.1"/>
    </source>
</evidence>
<dbReference type="PANTHER" id="PTHR48182">
    <property type="entry name" value="PROTEIN SERAC1"/>
    <property type="match status" value="1"/>
</dbReference>
<dbReference type="InterPro" id="IPR052374">
    <property type="entry name" value="SERAC1"/>
</dbReference>
<sequence>MGIEWSWMTGWWAGLVIVITFLARSLHRVISKICRPRDEQRSGILQDLTPARKDAKFEIIAVPGLGAHPYHTWEARKPQGPSAADYQAAQPARVHLLKDLLARDFPEARVWNFAHDSNWLIDAPVKTTAEIGKYLLAEIKDKRSSPHLPIVFIGHSLGGMQPGQGDSSRSSADRPVFNPSNQERIQLAANSFISEHY</sequence>
<dbReference type="Proteomes" id="UP000235728">
    <property type="component" value="Unassembled WGS sequence"/>
</dbReference>
<name>A0A2N6NVH3_BEABA</name>